<feature type="transmembrane region" description="Helical" evidence="13">
    <location>
        <begin position="74"/>
        <end position="93"/>
    </location>
</feature>
<dbReference type="SFLD" id="SFLDG01168">
    <property type="entry name" value="Ferric_reductase_subgroup_(FRE"/>
    <property type="match status" value="1"/>
</dbReference>
<accession>S9RC11</accession>
<dbReference type="HOGENOM" id="CLU_035348_0_0_1"/>
<evidence type="ECO:0000256" key="10">
    <source>
        <dbReference type="ARBA" id="ARBA00023065"/>
    </source>
</evidence>
<evidence type="ECO:0000313" key="16">
    <source>
        <dbReference type="Proteomes" id="UP000016088"/>
    </source>
</evidence>
<feature type="transmembrane region" description="Helical" evidence="13">
    <location>
        <begin position="105"/>
        <end position="128"/>
    </location>
</feature>
<keyword evidence="16" id="KW-1185">Reference proteome</keyword>
<keyword evidence="11 13" id="KW-0472">Membrane</keyword>
<organism evidence="15 16">
    <name type="scientific">Schizosaccharomyces octosporus (strain yFS286)</name>
    <name type="common">Fission yeast</name>
    <name type="synonym">Octosporomyces octosporus</name>
    <dbReference type="NCBI Taxonomy" id="483514"/>
    <lineage>
        <taxon>Eukaryota</taxon>
        <taxon>Fungi</taxon>
        <taxon>Dikarya</taxon>
        <taxon>Ascomycota</taxon>
        <taxon>Taphrinomycotina</taxon>
        <taxon>Schizosaccharomycetes</taxon>
        <taxon>Schizosaccharomycetales</taxon>
        <taxon>Schizosaccharomycetaceae</taxon>
        <taxon>Schizosaccharomyces</taxon>
    </lineage>
</organism>
<dbReference type="GO" id="GO:0052851">
    <property type="term" value="F:ferric-chelate reductase (NADPH) activity"/>
    <property type="evidence" value="ECO:0007669"/>
    <property type="project" value="UniProtKB-EC"/>
</dbReference>
<evidence type="ECO:0000256" key="6">
    <source>
        <dbReference type="ARBA" id="ARBA00022692"/>
    </source>
</evidence>
<dbReference type="GO" id="GO:0006826">
    <property type="term" value="P:iron ion transport"/>
    <property type="evidence" value="ECO:0007669"/>
    <property type="project" value="TreeGrafter"/>
</dbReference>
<dbReference type="SUPFAM" id="SSF52343">
    <property type="entry name" value="Ferredoxin reductase-like, C-terminal NADP-linked domain"/>
    <property type="match status" value="1"/>
</dbReference>
<dbReference type="SUPFAM" id="SSF63380">
    <property type="entry name" value="Riboflavin synthase domain-like"/>
    <property type="match status" value="1"/>
</dbReference>
<feature type="domain" description="FAD-binding FR-type" evidence="14">
    <location>
        <begin position="251"/>
        <end position="408"/>
    </location>
</feature>
<gene>
    <name evidence="15" type="ORF">SOCG_01864</name>
</gene>
<keyword evidence="6 13" id="KW-0812">Transmembrane</keyword>
<dbReference type="PANTHER" id="PTHR32361">
    <property type="entry name" value="FERRIC/CUPRIC REDUCTASE TRANSMEMBRANE COMPONENT"/>
    <property type="match status" value="1"/>
</dbReference>
<dbReference type="OMA" id="KRPPHFR"/>
<keyword evidence="7" id="KW-0249">Electron transport</keyword>
<keyword evidence="5" id="KW-1003">Cell membrane</keyword>
<dbReference type="VEuPathDB" id="FungiDB:SOCG_01864"/>
<proteinExistence type="inferred from homology"/>
<dbReference type="PANTHER" id="PTHR32361:SF28">
    <property type="entry name" value="FRP1P"/>
    <property type="match status" value="1"/>
</dbReference>
<dbReference type="AlphaFoldDB" id="S9RC11"/>
<comment type="catalytic activity">
    <reaction evidence="12">
        <text>2 a Fe(II)-siderophore + NADP(+) + H(+) = 2 a Fe(III)-siderophore + NADPH</text>
        <dbReference type="Rhea" id="RHEA:28795"/>
        <dbReference type="Rhea" id="RHEA-COMP:11342"/>
        <dbReference type="Rhea" id="RHEA-COMP:11344"/>
        <dbReference type="ChEBI" id="CHEBI:15378"/>
        <dbReference type="ChEBI" id="CHEBI:29033"/>
        <dbReference type="ChEBI" id="CHEBI:29034"/>
        <dbReference type="ChEBI" id="CHEBI:57783"/>
        <dbReference type="ChEBI" id="CHEBI:58349"/>
        <dbReference type="EC" id="1.16.1.9"/>
    </reaction>
</comment>
<feature type="transmembrane region" description="Helical" evidence="13">
    <location>
        <begin position="148"/>
        <end position="172"/>
    </location>
</feature>
<dbReference type="InterPro" id="IPR051410">
    <property type="entry name" value="Ferric/Cupric_Reductase"/>
</dbReference>
<evidence type="ECO:0000259" key="14">
    <source>
        <dbReference type="PROSITE" id="PS51384"/>
    </source>
</evidence>
<comment type="subcellular location">
    <subcellularLocation>
        <location evidence="1">Cell membrane</location>
        <topology evidence="1">Multi-pass membrane protein</topology>
    </subcellularLocation>
</comment>
<dbReference type="InterPro" id="IPR017927">
    <property type="entry name" value="FAD-bd_FR_type"/>
</dbReference>
<keyword evidence="9" id="KW-0560">Oxidoreductase</keyword>
<dbReference type="PROSITE" id="PS51384">
    <property type="entry name" value="FAD_FR"/>
    <property type="match status" value="1"/>
</dbReference>
<protein>
    <recommendedName>
        <fullName evidence="3">ferric-chelate reductase (NADPH)</fullName>
        <ecNumber evidence="3">1.16.1.9</ecNumber>
    </recommendedName>
</protein>
<dbReference type="Pfam" id="PF01794">
    <property type="entry name" value="Ferric_reduct"/>
    <property type="match status" value="1"/>
</dbReference>
<keyword evidence="4" id="KW-0813">Transport</keyword>
<keyword evidence="8 13" id="KW-1133">Transmembrane helix</keyword>
<reference evidence="15 16" key="1">
    <citation type="journal article" date="2011" name="Science">
        <title>Comparative functional genomics of the fission yeasts.</title>
        <authorList>
            <person name="Rhind N."/>
            <person name="Chen Z."/>
            <person name="Yassour M."/>
            <person name="Thompson D.A."/>
            <person name="Haas B.J."/>
            <person name="Habib N."/>
            <person name="Wapinski I."/>
            <person name="Roy S."/>
            <person name="Lin M.F."/>
            <person name="Heiman D.I."/>
            <person name="Young S.K."/>
            <person name="Furuya K."/>
            <person name="Guo Y."/>
            <person name="Pidoux A."/>
            <person name="Chen H.M."/>
            <person name="Robbertse B."/>
            <person name="Goldberg J.M."/>
            <person name="Aoki K."/>
            <person name="Bayne E.H."/>
            <person name="Berlin A.M."/>
            <person name="Desjardins C.A."/>
            <person name="Dobbs E."/>
            <person name="Dukaj L."/>
            <person name="Fan L."/>
            <person name="FitzGerald M.G."/>
            <person name="French C."/>
            <person name="Gujja S."/>
            <person name="Hansen K."/>
            <person name="Keifenheim D."/>
            <person name="Levin J.Z."/>
            <person name="Mosher R.A."/>
            <person name="Mueller C.A."/>
            <person name="Pfiffner J."/>
            <person name="Priest M."/>
            <person name="Russ C."/>
            <person name="Smialowska A."/>
            <person name="Swoboda P."/>
            <person name="Sykes S.M."/>
            <person name="Vaughn M."/>
            <person name="Vengrova S."/>
            <person name="Yoder R."/>
            <person name="Zeng Q."/>
            <person name="Allshire R."/>
            <person name="Baulcombe D."/>
            <person name="Birren B.W."/>
            <person name="Brown W."/>
            <person name="Ekwall K."/>
            <person name="Kellis M."/>
            <person name="Leatherwood J."/>
            <person name="Levin H."/>
            <person name="Margalit H."/>
            <person name="Martienssen R."/>
            <person name="Nieduszynski C.A."/>
            <person name="Spatafora J.W."/>
            <person name="Friedman N."/>
            <person name="Dalgaard J.Z."/>
            <person name="Baumann P."/>
            <person name="Niki H."/>
            <person name="Regev A."/>
            <person name="Nusbaum C."/>
        </authorList>
    </citation>
    <scope>NUCLEOTIDE SEQUENCE [LARGE SCALE GENOMIC DNA]</scope>
    <source>
        <strain evidence="16">yFS286</strain>
    </source>
</reference>
<dbReference type="GO" id="GO:0005886">
    <property type="term" value="C:plasma membrane"/>
    <property type="evidence" value="ECO:0007669"/>
    <property type="project" value="UniProtKB-SubCell"/>
</dbReference>
<sequence length="563" mass="65088">MTISIHDKWTIGAITLIISIYFLFVLFFSIEYVRVYRKSNSLASTLVHQNPNNARVNLYLSIRNIYSYLVAHKFFLNVLLYITFILVSIPFVGINTANVISPNDWNLIGIAARLGYLASGMFFISFFFSLKNNPFSLMLFSSHEKMNYLHRQLSVIALLIGMIHGFCFLLWSAKNYKPLLTDKITLYGYAIGSLIIIIFISNLPYYRKHYYEFFFATHHLCSAGFLFLIWRHHPESIKYMRLCMVMYLFDRCCRLFRSIKNRCQFDFFILDVNLIYMKAKKPKHSFFSLPWAAGNHIYINIPFLSYWQVHPFTMLNIPTDDYIELIVVVRSGFTKRLNDYLRYPESTTGYEGNQARQILPYNKVRNYSAITEEGIQSNIDLSLPLTMNGCLKSLTALVDGPYGPISNPCTIYSNVLLLSGGVGVSYTMPIMRDLIINKSKAISIKFVWSCRSAKLLELFYKILEFSLNQSHAKLEIICHLTSISISHRDLPIISSKQVGNCKLQIVKGRPDFNWYIKNFADEVKEQTFCMTACGSNALLKTVKNAVTENIRSTSDLYQHYEEL</sequence>
<evidence type="ECO:0000256" key="3">
    <source>
        <dbReference type="ARBA" id="ARBA00012668"/>
    </source>
</evidence>
<evidence type="ECO:0000256" key="5">
    <source>
        <dbReference type="ARBA" id="ARBA00022475"/>
    </source>
</evidence>
<dbReference type="EC" id="1.16.1.9" evidence="3"/>
<dbReference type="Proteomes" id="UP000016088">
    <property type="component" value="Unassembled WGS sequence"/>
</dbReference>
<dbReference type="InterPro" id="IPR013130">
    <property type="entry name" value="Fe3_Rdtase_TM_dom"/>
</dbReference>
<dbReference type="GO" id="GO:0015677">
    <property type="term" value="P:copper ion import"/>
    <property type="evidence" value="ECO:0007669"/>
    <property type="project" value="TreeGrafter"/>
</dbReference>
<evidence type="ECO:0000256" key="12">
    <source>
        <dbReference type="ARBA" id="ARBA00048483"/>
    </source>
</evidence>
<dbReference type="Pfam" id="PF08022">
    <property type="entry name" value="FAD_binding_8"/>
    <property type="match status" value="1"/>
</dbReference>
<dbReference type="InterPro" id="IPR013112">
    <property type="entry name" value="FAD-bd_8"/>
</dbReference>
<dbReference type="RefSeq" id="XP_013020271.1">
    <property type="nucleotide sequence ID" value="XM_013164817.1"/>
</dbReference>
<evidence type="ECO:0000256" key="9">
    <source>
        <dbReference type="ARBA" id="ARBA00023002"/>
    </source>
</evidence>
<feature type="transmembrane region" description="Helical" evidence="13">
    <location>
        <begin position="9"/>
        <end position="30"/>
    </location>
</feature>
<evidence type="ECO:0000256" key="4">
    <source>
        <dbReference type="ARBA" id="ARBA00022448"/>
    </source>
</evidence>
<dbReference type="EMBL" id="KE503208">
    <property type="protein sequence ID" value="EPX71649.1"/>
    <property type="molecule type" value="Genomic_DNA"/>
</dbReference>
<dbReference type="OrthoDB" id="10006946at2759"/>
<dbReference type="CDD" id="cd06186">
    <property type="entry name" value="NOX_Duox_like_FAD_NADP"/>
    <property type="match status" value="1"/>
</dbReference>
<evidence type="ECO:0000256" key="8">
    <source>
        <dbReference type="ARBA" id="ARBA00022989"/>
    </source>
</evidence>
<dbReference type="eggNOG" id="KOG0039">
    <property type="taxonomic scope" value="Eukaryota"/>
</dbReference>
<dbReference type="GO" id="GO:0006879">
    <property type="term" value="P:intracellular iron ion homeostasis"/>
    <property type="evidence" value="ECO:0007669"/>
    <property type="project" value="TreeGrafter"/>
</dbReference>
<evidence type="ECO:0000313" key="15">
    <source>
        <dbReference type="EMBL" id="EPX71649.1"/>
    </source>
</evidence>
<dbReference type="InterPro" id="IPR039261">
    <property type="entry name" value="FNR_nucleotide-bd"/>
</dbReference>
<evidence type="ECO:0000256" key="11">
    <source>
        <dbReference type="ARBA" id="ARBA00023136"/>
    </source>
</evidence>
<dbReference type="GeneID" id="25030844"/>
<dbReference type="SFLD" id="SFLDS00052">
    <property type="entry name" value="Ferric_Reductase_Domain"/>
    <property type="match status" value="1"/>
</dbReference>
<dbReference type="InterPro" id="IPR017938">
    <property type="entry name" value="Riboflavin_synthase-like_b-brl"/>
</dbReference>
<comment type="similarity">
    <text evidence="2">Belongs to the ferric reductase (FRE) family.</text>
</comment>
<dbReference type="InterPro" id="IPR013121">
    <property type="entry name" value="Fe_red_NAD-bd_6"/>
</dbReference>
<feature type="transmembrane region" description="Helical" evidence="13">
    <location>
        <begin position="184"/>
        <end position="204"/>
    </location>
</feature>
<evidence type="ECO:0000256" key="2">
    <source>
        <dbReference type="ARBA" id="ARBA00006278"/>
    </source>
</evidence>
<evidence type="ECO:0000256" key="1">
    <source>
        <dbReference type="ARBA" id="ARBA00004651"/>
    </source>
</evidence>
<name>S9RC11_SCHOY</name>
<keyword evidence="10" id="KW-0406">Ion transport</keyword>
<dbReference type="Pfam" id="PF08030">
    <property type="entry name" value="NAD_binding_6"/>
    <property type="match status" value="1"/>
</dbReference>
<dbReference type="Gene3D" id="3.40.50.80">
    <property type="entry name" value="Nucleotide-binding domain of ferredoxin-NADP reductase (FNR) module"/>
    <property type="match status" value="1"/>
</dbReference>
<feature type="transmembrane region" description="Helical" evidence="13">
    <location>
        <begin position="210"/>
        <end position="230"/>
    </location>
</feature>
<evidence type="ECO:0000256" key="13">
    <source>
        <dbReference type="SAM" id="Phobius"/>
    </source>
</evidence>
<evidence type="ECO:0000256" key="7">
    <source>
        <dbReference type="ARBA" id="ARBA00022982"/>
    </source>
</evidence>